<feature type="region of interest" description="Disordered" evidence="1">
    <location>
        <begin position="1"/>
        <end position="66"/>
    </location>
</feature>
<feature type="compositionally biased region" description="Low complexity" evidence="1">
    <location>
        <begin position="47"/>
        <end position="58"/>
    </location>
</feature>
<evidence type="ECO:0000313" key="2">
    <source>
        <dbReference type="EMBL" id="KAJ3659343.1"/>
    </source>
</evidence>
<feature type="compositionally biased region" description="Polar residues" evidence="1">
    <location>
        <begin position="23"/>
        <end position="41"/>
    </location>
</feature>
<accession>A0AA38IPZ1</accession>
<evidence type="ECO:0000313" key="3">
    <source>
        <dbReference type="Proteomes" id="UP001168821"/>
    </source>
</evidence>
<name>A0AA38IPZ1_9CUCU</name>
<dbReference type="EMBL" id="JALNTZ010000003">
    <property type="protein sequence ID" value="KAJ3659343.1"/>
    <property type="molecule type" value="Genomic_DNA"/>
</dbReference>
<evidence type="ECO:0000256" key="1">
    <source>
        <dbReference type="SAM" id="MobiDB-lite"/>
    </source>
</evidence>
<comment type="caution">
    <text evidence="2">The sequence shown here is derived from an EMBL/GenBank/DDBJ whole genome shotgun (WGS) entry which is preliminary data.</text>
</comment>
<sequence>MRRFRHGLPPTGTQKPRRKNGEKSGTPNGSTGAATFSNGTDQHWKNKTQQQKAQNNSQLKIQPVARSARKEVDRSLQAIKAKWVILHETKTP</sequence>
<organism evidence="2 3">
    <name type="scientific">Zophobas morio</name>
    <dbReference type="NCBI Taxonomy" id="2755281"/>
    <lineage>
        <taxon>Eukaryota</taxon>
        <taxon>Metazoa</taxon>
        <taxon>Ecdysozoa</taxon>
        <taxon>Arthropoda</taxon>
        <taxon>Hexapoda</taxon>
        <taxon>Insecta</taxon>
        <taxon>Pterygota</taxon>
        <taxon>Neoptera</taxon>
        <taxon>Endopterygota</taxon>
        <taxon>Coleoptera</taxon>
        <taxon>Polyphaga</taxon>
        <taxon>Cucujiformia</taxon>
        <taxon>Tenebrionidae</taxon>
        <taxon>Zophobas</taxon>
    </lineage>
</organism>
<dbReference type="AlphaFoldDB" id="A0AA38IPZ1"/>
<reference evidence="2" key="1">
    <citation type="journal article" date="2023" name="G3 (Bethesda)">
        <title>Whole genome assemblies of Zophobas morio and Tenebrio molitor.</title>
        <authorList>
            <person name="Kaur S."/>
            <person name="Stinson S.A."/>
            <person name="diCenzo G.C."/>
        </authorList>
    </citation>
    <scope>NUCLEOTIDE SEQUENCE</scope>
    <source>
        <strain evidence="2">QUZm001</strain>
    </source>
</reference>
<dbReference type="Proteomes" id="UP001168821">
    <property type="component" value="Unassembled WGS sequence"/>
</dbReference>
<proteinExistence type="predicted"/>
<gene>
    <name evidence="2" type="ORF">Zmor_011033</name>
</gene>
<keyword evidence="3" id="KW-1185">Reference proteome</keyword>
<protein>
    <submittedName>
        <fullName evidence="2">Uncharacterized protein</fullName>
    </submittedName>
</protein>